<dbReference type="InterPro" id="IPR013783">
    <property type="entry name" value="Ig-like_fold"/>
</dbReference>
<evidence type="ECO:0000313" key="4">
    <source>
        <dbReference type="Proteomes" id="UP000694424"/>
    </source>
</evidence>
<dbReference type="Ensembl" id="ENSAOWT00000011928.1">
    <property type="protein sequence ID" value="ENSAOWP00000010496.1"/>
    <property type="gene ID" value="ENSAOWG00000007210.1"/>
</dbReference>
<feature type="domain" description="Interferon/interleukin receptor" evidence="2">
    <location>
        <begin position="6"/>
        <end position="45"/>
    </location>
</feature>
<dbReference type="AlphaFoldDB" id="A0A8B9PG84"/>
<organism evidence="3 4">
    <name type="scientific">Apteryx owenii</name>
    <name type="common">Little spotted kiwi</name>
    <dbReference type="NCBI Taxonomy" id="8824"/>
    <lineage>
        <taxon>Eukaryota</taxon>
        <taxon>Metazoa</taxon>
        <taxon>Chordata</taxon>
        <taxon>Craniata</taxon>
        <taxon>Vertebrata</taxon>
        <taxon>Euteleostomi</taxon>
        <taxon>Archelosauria</taxon>
        <taxon>Archosauria</taxon>
        <taxon>Dinosauria</taxon>
        <taxon>Saurischia</taxon>
        <taxon>Theropoda</taxon>
        <taxon>Coelurosauria</taxon>
        <taxon>Aves</taxon>
        <taxon>Palaeognathae</taxon>
        <taxon>Apterygiformes</taxon>
        <taxon>Apterygidae</taxon>
        <taxon>Apteryx</taxon>
    </lineage>
</organism>
<dbReference type="InterPro" id="IPR015373">
    <property type="entry name" value="Interferon/interleukin_rcp_dom"/>
</dbReference>
<dbReference type="Proteomes" id="UP000694424">
    <property type="component" value="Unplaced"/>
</dbReference>
<feature type="transmembrane region" description="Helical" evidence="1">
    <location>
        <begin position="76"/>
        <end position="101"/>
    </location>
</feature>
<accession>A0A8B9PG84</accession>
<keyword evidence="4" id="KW-1185">Reference proteome</keyword>
<dbReference type="Gene3D" id="2.60.40.10">
    <property type="entry name" value="Immunoglobulins"/>
    <property type="match status" value="1"/>
</dbReference>
<evidence type="ECO:0000256" key="1">
    <source>
        <dbReference type="SAM" id="Phobius"/>
    </source>
</evidence>
<reference evidence="3" key="2">
    <citation type="submission" date="2025-09" db="UniProtKB">
        <authorList>
            <consortium name="Ensembl"/>
        </authorList>
    </citation>
    <scope>IDENTIFICATION</scope>
</reference>
<proteinExistence type="predicted"/>
<keyword evidence="1" id="KW-1133">Transmembrane helix</keyword>
<dbReference type="SUPFAM" id="SSF49265">
    <property type="entry name" value="Fibronectin type III"/>
    <property type="match status" value="1"/>
</dbReference>
<name>A0A8B9PG84_APTOW</name>
<keyword evidence="1" id="KW-0472">Membrane</keyword>
<dbReference type="Pfam" id="PF09294">
    <property type="entry name" value="Interfer-bind"/>
    <property type="match status" value="1"/>
</dbReference>
<protein>
    <submittedName>
        <fullName evidence="3">Interleukin 20 receptor subunit beta</fullName>
    </submittedName>
</protein>
<dbReference type="InterPro" id="IPR036116">
    <property type="entry name" value="FN3_sf"/>
</dbReference>
<reference evidence="3" key="1">
    <citation type="submission" date="2025-08" db="UniProtKB">
        <authorList>
            <consortium name="Ensembl"/>
        </authorList>
    </citation>
    <scope>IDENTIFICATION</scope>
</reference>
<keyword evidence="1" id="KW-0812">Transmembrane</keyword>
<sequence length="129" mass="14499">MVKEISSTLHLDTMEAGTDYCVKAQTYVEAINRSSNFSQMQCVRAQGNSQLSFLFLLLFAVAALTLPFLAWKTSKIFQYSCCPIVVLPDTLVIFLICLSLGSCEAEHCDLMVHVMPSEEVLRLWIQETL</sequence>
<evidence type="ECO:0000313" key="3">
    <source>
        <dbReference type="Ensembl" id="ENSAOWP00000010496.1"/>
    </source>
</evidence>
<feature type="transmembrane region" description="Helical" evidence="1">
    <location>
        <begin position="51"/>
        <end position="70"/>
    </location>
</feature>
<evidence type="ECO:0000259" key="2">
    <source>
        <dbReference type="Pfam" id="PF09294"/>
    </source>
</evidence>